<reference evidence="10" key="1">
    <citation type="journal article" date="2019" name="Int. J. Syst. Evol. Microbiol.">
        <title>The Global Catalogue of Microorganisms (GCM) 10K type strain sequencing project: providing services to taxonomists for standard genome sequencing and annotation.</title>
        <authorList>
            <consortium name="The Broad Institute Genomics Platform"/>
            <consortium name="The Broad Institute Genome Sequencing Center for Infectious Disease"/>
            <person name="Wu L."/>
            <person name="Ma J."/>
        </authorList>
    </citation>
    <scope>NUCLEOTIDE SEQUENCE [LARGE SCALE GENOMIC DNA]</scope>
    <source>
        <strain evidence="10">JCM 15974</strain>
    </source>
</reference>
<protein>
    <recommendedName>
        <fullName evidence="8">Nitroreductase domain-containing protein</fullName>
    </recommendedName>
</protein>
<dbReference type="Proteomes" id="UP001501758">
    <property type="component" value="Unassembled WGS sequence"/>
</dbReference>
<accession>A0ABP3TVK2</accession>
<organism evidence="9 10">
    <name type="scientific">Aquimarina litoralis</name>
    <dbReference type="NCBI Taxonomy" id="584605"/>
    <lineage>
        <taxon>Bacteria</taxon>
        <taxon>Pseudomonadati</taxon>
        <taxon>Bacteroidota</taxon>
        <taxon>Flavobacteriia</taxon>
        <taxon>Flavobacteriales</taxon>
        <taxon>Flavobacteriaceae</taxon>
        <taxon>Aquimarina</taxon>
    </lineage>
</organism>
<evidence type="ECO:0000256" key="5">
    <source>
        <dbReference type="ARBA" id="ARBA00022857"/>
    </source>
</evidence>
<dbReference type="SUPFAM" id="SSF55469">
    <property type="entry name" value="FMN-dependent nitroreductase-like"/>
    <property type="match status" value="1"/>
</dbReference>
<keyword evidence="6" id="KW-0560">Oxidoreductase</keyword>
<gene>
    <name evidence="9" type="ORF">GCM10009430_14640</name>
</gene>
<dbReference type="PANTHER" id="PTHR43821:SF1">
    <property type="entry name" value="NAD(P)H NITROREDUCTASE YDJA-RELATED"/>
    <property type="match status" value="1"/>
</dbReference>
<dbReference type="Pfam" id="PF00881">
    <property type="entry name" value="Nitroreductase"/>
    <property type="match status" value="1"/>
</dbReference>
<dbReference type="CDD" id="cd02135">
    <property type="entry name" value="YdjA-like"/>
    <property type="match status" value="1"/>
</dbReference>
<dbReference type="PANTHER" id="PTHR43821">
    <property type="entry name" value="NAD(P)H NITROREDUCTASE YDJA-RELATED"/>
    <property type="match status" value="1"/>
</dbReference>
<dbReference type="RefSeq" id="WP_343911688.1">
    <property type="nucleotide sequence ID" value="NZ_BAAAGE010000001.1"/>
</dbReference>
<dbReference type="Gene3D" id="3.40.109.10">
    <property type="entry name" value="NADH Oxidase"/>
    <property type="match status" value="1"/>
</dbReference>
<name>A0ABP3TVK2_9FLAO</name>
<keyword evidence="3" id="KW-0285">Flavoprotein</keyword>
<evidence type="ECO:0000256" key="6">
    <source>
        <dbReference type="ARBA" id="ARBA00023002"/>
    </source>
</evidence>
<dbReference type="InterPro" id="IPR000415">
    <property type="entry name" value="Nitroreductase-like"/>
</dbReference>
<keyword evidence="5" id="KW-0521">NADP</keyword>
<keyword evidence="4" id="KW-0288">FMN</keyword>
<keyword evidence="10" id="KW-1185">Reference proteome</keyword>
<keyword evidence="7" id="KW-0520">NAD</keyword>
<sequence>MKSVKLMNKEYLNQIIRERRAIFPAQYNDQPVSEELIKVLLENANWAPTHRLTEPWRFKVIRGAAKDRLGTFLSDTYTDITPEDSFSPFKHKKIKNNCSLASAIIAICMKRDDKERVPEWEEIAATSMAVQNMWLTCAAHHVGCYWSSPGFIKYMDEFFDFEEGEKCLGFLYLGNYEDDDSISSKRSPMEDKVIWLDQ</sequence>
<feature type="domain" description="Nitroreductase" evidence="8">
    <location>
        <begin position="16"/>
        <end position="174"/>
    </location>
</feature>
<evidence type="ECO:0000313" key="9">
    <source>
        <dbReference type="EMBL" id="GAA0717565.1"/>
    </source>
</evidence>
<evidence type="ECO:0000259" key="8">
    <source>
        <dbReference type="Pfam" id="PF00881"/>
    </source>
</evidence>
<evidence type="ECO:0000256" key="1">
    <source>
        <dbReference type="ARBA" id="ARBA00001917"/>
    </source>
</evidence>
<evidence type="ECO:0000256" key="2">
    <source>
        <dbReference type="ARBA" id="ARBA00007118"/>
    </source>
</evidence>
<dbReference type="EMBL" id="BAAAGE010000001">
    <property type="protein sequence ID" value="GAA0717565.1"/>
    <property type="molecule type" value="Genomic_DNA"/>
</dbReference>
<comment type="similarity">
    <text evidence="2">Belongs to the nitroreductase family.</text>
</comment>
<evidence type="ECO:0000313" key="10">
    <source>
        <dbReference type="Proteomes" id="UP001501758"/>
    </source>
</evidence>
<dbReference type="InterPro" id="IPR029479">
    <property type="entry name" value="Nitroreductase"/>
</dbReference>
<evidence type="ECO:0000256" key="3">
    <source>
        <dbReference type="ARBA" id="ARBA00022630"/>
    </source>
</evidence>
<comment type="caution">
    <text evidence="9">The sequence shown here is derived from an EMBL/GenBank/DDBJ whole genome shotgun (WGS) entry which is preliminary data.</text>
</comment>
<evidence type="ECO:0000256" key="4">
    <source>
        <dbReference type="ARBA" id="ARBA00022643"/>
    </source>
</evidence>
<dbReference type="InterPro" id="IPR052530">
    <property type="entry name" value="NAD(P)H_nitroreductase"/>
</dbReference>
<evidence type="ECO:0000256" key="7">
    <source>
        <dbReference type="ARBA" id="ARBA00023027"/>
    </source>
</evidence>
<dbReference type="InterPro" id="IPR026021">
    <property type="entry name" value="YdjA-like"/>
</dbReference>
<comment type="cofactor">
    <cofactor evidence="1">
        <name>FMN</name>
        <dbReference type="ChEBI" id="CHEBI:58210"/>
    </cofactor>
</comment>
<proteinExistence type="inferred from homology"/>